<feature type="compositionally biased region" description="Basic and acidic residues" evidence="2">
    <location>
        <begin position="199"/>
        <end position="213"/>
    </location>
</feature>
<dbReference type="GO" id="GO:0003677">
    <property type="term" value="F:DNA binding"/>
    <property type="evidence" value="ECO:0007669"/>
    <property type="project" value="UniProtKB-KW"/>
</dbReference>
<accession>A0A9W6WIK2</accession>
<comment type="caution">
    <text evidence="4">The sequence shown here is derived from an EMBL/GenBank/DDBJ whole genome shotgun (WGS) entry which is preliminary data.</text>
</comment>
<dbReference type="Pfam" id="PF03221">
    <property type="entry name" value="HTH_Tnp_Tc5"/>
    <property type="match status" value="1"/>
</dbReference>
<dbReference type="InterPro" id="IPR009057">
    <property type="entry name" value="Homeodomain-like_sf"/>
</dbReference>
<dbReference type="InterPro" id="IPR006600">
    <property type="entry name" value="HTH_CenpB_DNA-bd_dom"/>
</dbReference>
<feature type="region of interest" description="Disordered" evidence="2">
    <location>
        <begin position="161"/>
        <end position="213"/>
    </location>
</feature>
<proteinExistence type="predicted"/>
<protein>
    <submittedName>
        <fullName evidence="4">Unnamed protein product</fullName>
    </submittedName>
</protein>
<dbReference type="SUPFAM" id="SSF46689">
    <property type="entry name" value="Homeodomain-like"/>
    <property type="match status" value="1"/>
</dbReference>
<sequence>MARGKVTLSKEQKLAIVRQSDLKPAWKQRQLGQWAADTFQLGFVPSQPTISVVLRQAGRTVQQRQQQRRAHRPKPKLLVPKDKKKARVVRCPALETALLSWLDVQVQKDAAVSFEAVQAQARELVDTLKVEVDGFVVSDSWVDLFVRLNVLHCPFGLSDAEATDGESDDESEQSKCGQGGGGAQGLTQTSGAESCVPTRGEEEARGRGERAGEKSENKLNVVAGLELSDACVFVPLDSCIALEVCNFKGRITASAQAVTLNPSRQYDYYVVLSTVVERYQAKSLTSREATHFLSSKYLVVSRKFVDDLNTIRSFDRIRVHVPPFIATHWSTPILPVSYFSVENGHPSKRPFETPWTMDQFWRSISWDPEHFHERYSFVEFRRRDLALAVLIAKDPPLLETDVAIGQPQNIFMQRATGTFTRQRIDDIVERFVRKTINR</sequence>
<dbReference type="PROSITE" id="PS51253">
    <property type="entry name" value="HTH_CENPB"/>
    <property type="match status" value="1"/>
</dbReference>
<reference evidence="4" key="1">
    <citation type="submission" date="2023-04" db="EMBL/GenBank/DDBJ databases">
        <title>Phytophthora fragariaefolia NBRC 109709.</title>
        <authorList>
            <person name="Ichikawa N."/>
            <person name="Sato H."/>
            <person name="Tonouchi N."/>
        </authorList>
    </citation>
    <scope>NUCLEOTIDE SEQUENCE</scope>
    <source>
        <strain evidence="4">NBRC 109709</strain>
    </source>
</reference>
<keyword evidence="5" id="KW-1185">Reference proteome</keyword>
<name>A0A9W6WIK2_9STRA</name>
<keyword evidence="1" id="KW-0238">DNA-binding</keyword>
<dbReference type="Proteomes" id="UP001165121">
    <property type="component" value="Unassembled WGS sequence"/>
</dbReference>
<dbReference type="AlphaFoldDB" id="A0A9W6WIK2"/>
<dbReference type="Gene3D" id="1.10.10.60">
    <property type="entry name" value="Homeodomain-like"/>
    <property type="match status" value="1"/>
</dbReference>
<organism evidence="4 5">
    <name type="scientific">Phytophthora fragariaefolia</name>
    <dbReference type="NCBI Taxonomy" id="1490495"/>
    <lineage>
        <taxon>Eukaryota</taxon>
        <taxon>Sar</taxon>
        <taxon>Stramenopiles</taxon>
        <taxon>Oomycota</taxon>
        <taxon>Peronosporomycetes</taxon>
        <taxon>Peronosporales</taxon>
        <taxon>Peronosporaceae</taxon>
        <taxon>Phytophthora</taxon>
    </lineage>
</organism>
<feature type="domain" description="HTH CENPB-type" evidence="3">
    <location>
        <begin position="82"/>
        <end position="155"/>
    </location>
</feature>
<gene>
    <name evidence="4" type="ORF">Pfra01_000006700</name>
</gene>
<evidence type="ECO:0000313" key="5">
    <source>
        <dbReference type="Proteomes" id="UP001165121"/>
    </source>
</evidence>
<dbReference type="EMBL" id="BSXT01000003">
    <property type="protein sequence ID" value="GMF14480.1"/>
    <property type="molecule type" value="Genomic_DNA"/>
</dbReference>
<evidence type="ECO:0000313" key="4">
    <source>
        <dbReference type="EMBL" id="GMF14480.1"/>
    </source>
</evidence>
<evidence type="ECO:0000256" key="2">
    <source>
        <dbReference type="SAM" id="MobiDB-lite"/>
    </source>
</evidence>
<evidence type="ECO:0000259" key="3">
    <source>
        <dbReference type="PROSITE" id="PS51253"/>
    </source>
</evidence>
<feature type="compositionally biased region" description="Acidic residues" evidence="2">
    <location>
        <begin position="161"/>
        <end position="171"/>
    </location>
</feature>
<evidence type="ECO:0000256" key="1">
    <source>
        <dbReference type="ARBA" id="ARBA00023125"/>
    </source>
</evidence>
<dbReference type="OrthoDB" id="162969at2759"/>